<dbReference type="Proteomes" id="UP001497392">
    <property type="component" value="Unassembled WGS sequence"/>
</dbReference>
<evidence type="ECO:0000256" key="8">
    <source>
        <dbReference type="SAM" id="Phobius"/>
    </source>
</evidence>
<keyword evidence="4" id="KW-0934">Plastid</keyword>
<keyword evidence="4" id="KW-1001">Plastid inner membrane</keyword>
<organism evidence="9 10">
    <name type="scientific">Coccomyxa viridis</name>
    <dbReference type="NCBI Taxonomy" id="1274662"/>
    <lineage>
        <taxon>Eukaryota</taxon>
        <taxon>Viridiplantae</taxon>
        <taxon>Chlorophyta</taxon>
        <taxon>core chlorophytes</taxon>
        <taxon>Trebouxiophyceae</taxon>
        <taxon>Trebouxiophyceae incertae sedis</taxon>
        <taxon>Coccomyxaceae</taxon>
        <taxon>Coccomyxa</taxon>
    </lineage>
</organism>
<dbReference type="PANTHER" id="PTHR42826">
    <property type="entry name" value="DICARBOXYLATE TRANSPORTER 2.1, CHLOROPLASTIC"/>
    <property type="match status" value="1"/>
</dbReference>
<feature type="transmembrane region" description="Helical" evidence="8">
    <location>
        <begin position="418"/>
        <end position="442"/>
    </location>
</feature>
<dbReference type="EMBL" id="CAXHTA020000009">
    <property type="protein sequence ID" value="CAL5223659.1"/>
    <property type="molecule type" value="Genomic_DNA"/>
</dbReference>
<gene>
    <name evidence="9" type="primary">g6205</name>
    <name evidence="9" type="ORF">VP750_LOCUS5318</name>
</gene>
<keyword evidence="5 8" id="KW-1133">Transmembrane helix</keyword>
<feature type="transmembrane region" description="Helical" evidence="8">
    <location>
        <begin position="309"/>
        <end position="332"/>
    </location>
</feature>
<feature type="transmembrane region" description="Helical" evidence="8">
    <location>
        <begin position="204"/>
        <end position="223"/>
    </location>
</feature>
<feature type="transmembrane region" description="Helical" evidence="8">
    <location>
        <begin position="178"/>
        <end position="197"/>
    </location>
</feature>
<keyword evidence="6 8" id="KW-0472">Membrane</keyword>
<keyword evidence="10" id="KW-1185">Reference proteome</keyword>
<proteinExistence type="inferred from homology"/>
<reference evidence="9 10" key="1">
    <citation type="submission" date="2024-06" db="EMBL/GenBank/DDBJ databases">
        <authorList>
            <person name="Kraege A."/>
            <person name="Thomma B."/>
        </authorList>
    </citation>
    <scope>NUCLEOTIDE SEQUENCE [LARGE SCALE GENOMIC DNA]</scope>
</reference>
<comment type="subcellular location">
    <subcellularLocation>
        <location evidence="1">Plastid</location>
        <location evidence="1">Chloroplast inner membrane</location>
        <topology evidence="1">Multi-pass membrane protein</topology>
    </subcellularLocation>
</comment>
<dbReference type="InterPro" id="IPR001898">
    <property type="entry name" value="SLC13A/DASS"/>
</dbReference>
<feature type="transmembrane region" description="Helical" evidence="8">
    <location>
        <begin position="363"/>
        <end position="379"/>
    </location>
</feature>
<evidence type="ECO:0000313" key="9">
    <source>
        <dbReference type="EMBL" id="CAL5223659.1"/>
    </source>
</evidence>
<sequence>MLQCNGSRVSQSIGVSGVITRASIPVARLPLRTSLRQPSHVGALPRRDISLEQTFRPSSIASLRQRKQQTPRVHASAASAAGDPAEALKTPPKPWPGIKLVPLLGSVAVGLALRFLVPVPAGLSTQAWTLLSIFVSTIAGLVLEPLPTGAWAFLAVTVTIFTKTLSFQQAFIAFQNDVIWLIVVSFFFAAGFQKTGLGERVANMFVAACGKSTLGLAYGLSIAEAFLAPAMPSTTARAGGIFMPIINSLALASGSEPGKPSAGRLGKFLVQAQFQGSVHSSALFLTAAAQNLLCMKLASELGVNIPNPWVTWFKGALVPALLGLLITPLLIYKLVPPEVKDTPEAPKQAREALRQMGPMSRDQVIMSATMAGAVVLWVLGDQLQIPAVVAAMLGLCSLLITGVLKWKDCLEYSQAWDTLFWFAVLVGMSGQLNNSGVISHFADIVGGKLTSMNMGWQPVFGLLNGAYFVLHYMFASQTAHVGALYAAFLAMMLSAGVPGVLAALSLAYVSNLFGSIAHYSSGQGAVYYGAGFLSLKEVFSIGGVMAVINLLIWGVAGSVWWKACGFY</sequence>
<dbReference type="NCBIfam" id="TIGR00785">
    <property type="entry name" value="dass"/>
    <property type="match status" value="1"/>
</dbReference>
<name>A0ABP1FUT4_9CHLO</name>
<evidence type="ECO:0000256" key="4">
    <source>
        <dbReference type="ARBA" id="ARBA00022780"/>
    </source>
</evidence>
<comment type="similarity">
    <text evidence="2">Belongs to the SLC13A/DASS transporter (TC 2.A.47) family. DIT1 subfamily.</text>
</comment>
<comment type="caution">
    <text evidence="9">The sequence shown here is derived from an EMBL/GenBank/DDBJ whole genome shotgun (WGS) entry which is preliminary data.</text>
</comment>
<dbReference type="InterPro" id="IPR030676">
    <property type="entry name" value="CitT-rel"/>
</dbReference>
<keyword evidence="3 8" id="KW-0812">Transmembrane</keyword>
<protein>
    <submittedName>
        <fullName evidence="9">G6205 protein</fullName>
    </submittedName>
</protein>
<evidence type="ECO:0000256" key="3">
    <source>
        <dbReference type="ARBA" id="ARBA00022692"/>
    </source>
</evidence>
<feature type="transmembrane region" description="Helical" evidence="8">
    <location>
        <begin position="538"/>
        <end position="561"/>
    </location>
</feature>
<evidence type="ECO:0000256" key="1">
    <source>
        <dbReference type="ARBA" id="ARBA00004478"/>
    </source>
</evidence>
<dbReference type="Pfam" id="PF00939">
    <property type="entry name" value="Na_sulph_symp"/>
    <property type="match status" value="1"/>
</dbReference>
<evidence type="ECO:0000256" key="5">
    <source>
        <dbReference type="ARBA" id="ARBA00022989"/>
    </source>
</evidence>
<evidence type="ECO:0000256" key="7">
    <source>
        <dbReference type="SAM" id="MobiDB-lite"/>
    </source>
</evidence>
<feature type="transmembrane region" description="Helical" evidence="8">
    <location>
        <begin position="385"/>
        <end position="406"/>
    </location>
</feature>
<evidence type="ECO:0000313" key="10">
    <source>
        <dbReference type="Proteomes" id="UP001497392"/>
    </source>
</evidence>
<feature type="transmembrane region" description="Helical" evidence="8">
    <location>
        <begin position="454"/>
        <end position="474"/>
    </location>
</feature>
<evidence type="ECO:0000256" key="2">
    <source>
        <dbReference type="ARBA" id="ARBA00007349"/>
    </source>
</evidence>
<feature type="region of interest" description="Disordered" evidence="7">
    <location>
        <begin position="60"/>
        <end position="88"/>
    </location>
</feature>
<accession>A0ABP1FUT4</accession>
<feature type="transmembrane region" description="Helical" evidence="8">
    <location>
        <begin position="486"/>
        <end position="509"/>
    </location>
</feature>
<evidence type="ECO:0000256" key="6">
    <source>
        <dbReference type="ARBA" id="ARBA00023136"/>
    </source>
</evidence>